<reference evidence="2" key="1">
    <citation type="submission" date="2020-05" db="EMBL/GenBank/DDBJ databases">
        <title>Mycena genomes resolve the evolution of fungal bioluminescence.</title>
        <authorList>
            <person name="Tsai I.J."/>
        </authorList>
    </citation>
    <scope>NUCLEOTIDE SEQUENCE</scope>
    <source>
        <strain evidence="2">160909Yilan</strain>
    </source>
</reference>
<dbReference type="EMBL" id="JACAZH010000006">
    <property type="protein sequence ID" value="KAF7366577.1"/>
    <property type="molecule type" value="Genomic_DNA"/>
</dbReference>
<dbReference type="AlphaFoldDB" id="A0A8H6YX71"/>
<sequence>MRAVDIPAQKRTAPSQARIPSHRRHIPCLLSALLDGRGAPRRRHQLDASSVNRKPNRRTALPGPTRPLGKHAPASRTRPSLPDASSPHARLHALPPRVYAIATTS</sequence>
<accession>A0A8H6YX71</accession>
<gene>
    <name evidence="2" type="ORF">MSAN_00915200</name>
</gene>
<feature type="region of interest" description="Disordered" evidence="1">
    <location>
        <begin position="1"/>
        <end position="21"/>
    </location>
</feature>
<dbReference type="Proteomes" id="UP000623467">
    <property type="component" value="Unassembled WGS sequence"/>
</dbReference>
<feature type="region of interest" description="Disordered" evidence="1">
    <location>
        <begin position="37"/>
        <end position="105"/>
    </location>
</feature>
<protein>
    <submittedName>
        <fullName evidence="2">Uncharacterized protein</fullName>
    </submittedName>
</protein>
<organism evidence="2 3">
    <name type="scientific">Mycena sanguinolenta</name>
    <dbReference type="NCBI Taxonomy" id="230812"/>
    <lineage>
        <taxon>Eukaryota</taxon>
        <taxon>Fungi</taxon>
        <taxon>Dikarya</taxon>
        <taxon>Basidiomycota</taxon>
        <taxon>Agaricomycotina</taxon>
        <taxon>Agaricomycetes</taxon>
        <taxon>Agaricomycetidae</taxon>
        <taxon>Agaricales</taxon>
        <taxon>Marasmiineae</taxon>
        <taxon>Mycenaceae</taxon>
        <taxon>Mycena</taxon>
    </lineage>
</organism>
<comment type="caution">
    <text evidence="2">The sequence shown here is derived from an EMBL/GenBank/DDBJ whole genome shotgun (WGS) entry which is preliminary data.</text>
</comment>
<evidence type="ECO:0000313" key="3">
    <source>
        <dbReference type="Proteomes" id="UP000623467"/>
    </source>
</evidence>
<evidence type="ECO:0000313" key="2">
    <source>
        <dbReference type="EMBL" id="KAF7366577.1"/>
    </source>
</evidence>
<keyword evidence="3" id="KW-1185">Reference proteome</keyword>
<proteinExistence type="predicted"/>
<name>A0A8H6YX71_9AGAR</name>
<evidence type="ECO:0000256" key="1">
    <source>
        <dbReference type="SAM" id="MobiDB-lite"/>
    </source>
</evidence>